<proteinExistence type="predicted"/>
<protein>
    <submittedName>
        <fullName evidence="2">Uncharacterized protein</fullName>
    </submittedName>
</protein>
<organism evidence="2 3">
    <name type="scientific">Methylobacterium tardum</name>
    <dbReference type="NCBI Taxonomy" id="374432"/>
    <lineage>
        <taxon>Bacteria</taxon>
        <taxon>Pseudomonadati</taxon>
        <taxon>Pseudomonadota</taxon>
        <taxon>Alphaproteobacteria</taxon>
        <taxon>Hyphomicrobiales</taxon>
        <taxon>Methylobacteriaceae</taxon>
        <taxon>Methylobacterium</taxon>
    </lineage>
</organism>
<name>A0AA37WR20_9HYPH</name>
<dbReference type="EMBL" id="BSPL01000012">
    <property type="protein sequence ID" value="GLS69881.1"/>
    <property type="molecule type" value="Genomic_DNA"/>
</dbReference>
<keyword evidence="3" id="KW-1185">Reference proteome</keyword>
<evidence type="ECO:0000256" key="1">
    <source>
        <dbReference type="SAM" id="MobiDB-lite"/>
    </source>
</evidence>
<dbReference type="Proteomes" id="UP001157440">
    <property type="component" value="Unassembled WGS sequence"/>
</dbReference>
<evidence type="ECO:0000313" key="3">
    <source>
        <dbReference type="Proteomes" id="UP001157440"/>
    </source>
</evidence>
<feature type="region of interest" description="Disordered" evidence="1">
    <location>
        <begin position="1"/>
        <end position="39"/>
    </location>
</feature>
<dbReference type="AlphaFoldDB" id="A0AA37WR20"/>
<feature type="compositionally biased region" description="Basic and acidic residues" evidence="1">
    <location>
        <begin position="1"/>
        <end position="21"/>
    </location>
</feature>
<sequence>MDGRAGRATRRTTDRDTLRTGDDDETAVGSMTRSMVQPGKDEDRIIRLVNQPVRSPSSRPFHARCGRTVKSGEEQFIAKYNCESHVACGAPMMERTPLGVRF</sequence>
<evidence type="ECO:0000313" key="2">
    <source>
        <dbReference type="EMBL" id="GLS69881.1"/>
    </source>
</evidence>
<reference evidence="3" key="1">
    <citation type="journal article" date="2019" name="Int. J. Syst. Evol. Microbiol.">
        <title>The Global Catalogue of Microorganisms (GCM) 10K type strain sequencing project: providing services to taxonomists for standard genome sequencing and annotation.</title>
        <authorList>
            <consortium name="The Broad Institute Genomics Platform"/>
            <consortium name="The Broad Institute Genome Sequencing Center for Infectious Disease"/>
            <person name="Wu L."/>
            <person name="Ma J."/>
        </authorList>
    </citation>
    <scope>NUCLEOTIDE SEQUENCE [LARGE SCALE GENOMIC DNA]</scope>
    <source>
        <strain evidence="3">NBRC 103632</strain>
    </source>
</reference>
<accession>A0AA37WR20</accession>
<comment type="caution">
    <text evidence="2">The sequence shown here is derived from an EMBL/GenBank/DDBJ whole genome shotgun (WGS) entry which is preliminary data.</text>
</comment>
<gene>
    <name evidence="2" type="ORF">GCM10007890_18940</name>
</gene>